<organism evidence="1 2">
    <name type="scientific">Bacillus wiedmannii</name>
    <dbReference type="NCBI Taxonomy" id="1890302"/>
    <lineage>
        <taxon>Bacteria</taxon>
        <taxon>Bacillati</taxon>
        <taxon>Bacillota</taxon>
        <taxon>Bacilli</taxon>
        <taxon>Bacillales</taxon>
        <taxon>Bacillaceae</taxon>
        <taxon>Bacillus</taxon>
        <taxon>Bacillus cereus group</taxon>
    </lineage>
</organism>
<protein>
    <recommendedName>
        <fullName evidence="3">M20/M25/M40 family metallo-hydrolase</fullName>
    </recommendedName>
</protein>
<accession>A0A4U3AXH8</accession>
<sequence>SLIKEVVAEMEKYAHYNHNITFENQNYFGGISDLSYVGLQNPLDSMSSLVDNMPLWDKGYSIPLQDLEEFDVPVLNMGPVGKDAHQWTERLDVNYAFETLLDMLPKCIEKLLVSNKITQS</sequence>
<evidence type="ECO:0008006" key="3">
    <source>
        <dbReference type="Google" id="ProtNLM"/>
    </source>
</evidence>
<reference evidence="1 2" key="1">
    <citation type="journal article" date="2019" name="Environ. Microbiol.">
        <title>An active ?-lactamase is a part of an orchestrated cell wall stress resistance network of Bacillus subtilis and related rhizosphere species.</title>
        <authorList>
            <person name="Bucher T."/>
            <person name="Keren-Paz A."/>
            <person name="Hausser J."/>
            <person name="Olender T."/>
            <person name="Cytryn E."/>
            <person name="Kolodkin-Gal I."/>
        </authorList>
    </citation>
    <scope>NUCLEOTIDE SEQUENCE [LARGE SCALE GENOMIC DNA]</scope>
    <source>
        <strain evidence="1 2">I5</strain>
    </source>
</reference>
<name>A0A4U3AXH8_9BACI</name>
<dbReference type="EMBL" id="SZON01001075">
    <property type="protein sequence ID" value="TKI92691.1"/>
    <property type="molecule type" value="Genomic_DNA"/>
</dbReference>
<gene>
    <name evidence="1" type="ORF">FC699_19425</name>
</gene>
<dbReference type="AlphaFoldDB" id="A0A4U3AXH8"/>
<dbReference type="Proteomes" id="UP000305222">
    <property type="component" value="Unassembled WGS sequence"/>
</dbReference>
<proteinExistence type="predicted"/>
<feature type="non-terminal residue" evidence="1">
    <location>
        <position position="1"/>
    </location>
</feature>
<evidence type="ECO:0000313" key="1">
    <source>
        <dbReference type="EMBL" id="TKI92691.1"/>
    </source>
</evidence>
<comment type="caution">
    <text evidence="1">The sequence shown here is derived from an EMBL/GenBank/DDBJ whole genome shotgun (WGS) entry which is preliminary data.</text>
</comment>
<evidence type="ECO:0000313" key="2">
    <source>
        <dbReference type="Proteomes" id="UP000305222"/>
    </source>
</evidence>